<reference evidence="7" key="1">
    <citation type="submission" date="2020-07" db="EMBL/GenBank/DDBJ databases">
        <title>Vallitalea pronyensis genome.</title>
        <authorList>
            <person name="Postec A."/>
        </authorList>
    </citation>
    <scope>NUCLEOTIDE SEQUENCE</scope>
    <source>
        <strain evidence="7">FatNI3</strain>
    </source>
</reference>
<evidence type="ECO:0000313" key="8">
    <source>
        <dbReference type="Proteomes" id="UP000683246"/>
    </source>
</evidence>
<feature type="transmembrane region" description="Helical" evidence="5">
    <location>
        <begin position="134"/>
        <end position="154"/>
    </location>
</feature>
<feature type="transmembrane region" description="Helical" evidence="5">
    <location>
        <begin position="166"/>
        <end position="189"/>
    </location>
</feature>
<evidence type="ECO:0000313" key="7">
    <source>
        <dbReference type="EMBL" id="QUI22295.1"/>
    </source>
</evidence>
<keyword evidence="3 5" id="KW-1133">Transmembrane helix</keyword>
<organism evidence="7 8">
    <name type="scientific">Vallitalea pronyensis</name>
    <dbReference type="NCBI Taxonomy" id="1348613"/>
    <lineage>
        <taxon>Bacteria</taxon>
        <taxon>Bacillati</taxon>
        <taxon>Bacillota</taxon>
        <taxon>Clostridia</taxon>
        <taxon>Lachnospirales</taxon>
        <taxon>Vallitaleaceae</taxon>
        <taxon>Vallitalea</taxon>
    </lineage>
</organism>
<protein>
    <submittedName>
        <fullName evidence="7">YIP1 family protein</fullName>
    </submittedName>
</protein>
<sequence>MKALREKLSYTTYLIFHPFDAFWDLKHEKRGSLSAGLVILLIVAIQQGLNNQYTGFIFNNRNVKHVSMLVSMTSIIAPLLLWCISNWCLSSVMEGEGSFKDIVMYTTYALSPLLFMNIPILLLSNVLVREEASVLVVLTGVANVWTVGLILVATMMVHNYTMLRTLITSVFIVVGMGLIIFVGLLFFSLGQKIFEFIVSVYKEILLRM</sequence>
<evidence type="ECO:0000256" key="4">
    <source>
        <dbReference type="ARBA" id="ARBA00023136"/>
    </source>
</evidence>
<dbReference type="Proteomes" id="UP000683246">
    <property type="component" value="Chromosome"/>
</dbReference>
<feature type="domain" description="Yip1" evidence="6">
    <location>
        <begin position="14"/>
        <end position="182"/>
    </location>
</feature>
<keyword evidence="4 5" id="KW-0472">Membrane</keyword>
<dbReference type="EMBL" id="CP058649">
    <property type="protein sequence ID" value="QUI22295.1"/>
    <property type="molecule type" value="Genomic_DNA"/>
</dbReference>
<comment type="subcellular location">
    <subcellularLocation>
        <location evidence="1">Membrane</location>
        <topology evidence="1">Multi-pass membrane protein</topology>
    </subcellularLocation>
</comment>
<dbReference type="Pfam" id="PF04893">
    <property type="entry name" value="Yip1"/>
    <property type="match status" value="1"/>
</dbReference>
<evidence type="ECO:0000256" key="3">
    <source>
        <dbReference type="ARBA" id="ARBA00022989"/>
    </source>
</evidence>
<feature type="transmembrane region" description="Helical" evidence="5">
    <location>
        <begin position="69"/>
        <end position="90"/>
    </location>
</feature>
<dbReference type="KEGG" id="vpy:HZI73_08285"/>
<gene>
    <name evidence="7" type="ORF">HZI73_08285</name>
</gene>
<name>A0A8J8MII9_9FIRM</name>
<evidence type="ECO:0000256" key="1">
    <source>
        <dbReference type="ARBA" id="ARBA00004141"/>
    </source>
</evidence>
<dbReference type="GO" id="GO:0016020">
    <property type="term" value="C:membrane"/>
    <property type="evidence" value="ECO:0007669"/>
    <property type="project" value="UniProtKB-SubCell"/>
</dbReference>
<dbReference type="InterPro" id="IPR006977">
    <property type="entry name" value="Yip1_dom"/>
</dbReference>
<keyword evidence="8" id="KW-1185">Reference proteome</keyword>
<evidence type="ECO:0000256" key="2">
    <source>
        <dbReference type="ARBA" id="ARBA00022692"/>
    </source>
</evidence>
<keyword evidence="2 5" id="KW-0812">Transmembrane</keyword>
<evidence type="ECO:0000256" key="5">
    <source>
        <dbReference type="SAM" id="Phobius"/>
    </source>
</evidence>
<feature type="transmembrane region" description="Helical" evidence="5">
    <location>
        <begin position="102"/>
        <end position="122"/>
    </location>
</feature>
<proteinExistence type="predicted"/>
<evidence type="ECO:0000259" key="6">
    <source>
        <dbReference type="Pfam" id="PF04893"/>
    </source>
</evidence>
<dbReference type="RefSeq" id="WP_212697779.1">
    <property type="nucleotide sequence ID" value="NZ_CP058649.1"/>
</dbReference>
<accession>A0A8J8MII9</accession>
<dbReference type="AlphaFoldDB" id="A0A8J8MII9"/>